<dbReference type="EMBL" id="JBBMFK010000002">
    <property type="protein sequence ID" value="MEQ2442274.1"/>
    <property type="molecule type" value="Genomic_DNA"/>
</dbReference>
<keyword evidence="1" id="KW-0812">Transmembrane</keyword>
<gene>
    <name evidence="2" type="ORF">WMO64_02190</name>
</gene>
<dbReference type="Pfam" id="PF22564">
    <property type="entry name" value="HAAS"/>
    <property type="match status" value="1"/>
</dbReference>
<keyword evidence="3" id="KW-1185">Reference proteome</keyword>
<reference evidence="2 3" key="1">
    <citation type="submission" date="2024-03" db="EMBL/GenBank/DDBJ databases">
        <title>Human intestinal bacterial collection.</title>
        <authorList>
            <person name="Pauvert C."/>
            <person name="Hitch T.C.A."/>
            <person name="Clavel T."/>
        </authorList>
    </citation>
    <scope>NUCLEOTIDE SEQUENCE [LARGE SCALE GENOMIC DNA]</scope>
    <source>
        <strain evidence="2 3">CLA-AP-H29</strain>
    </source>
</reference>
<comment type="caution">
    <text evidence="2">The sequence shown here is derived from an EMBL/GenBank/DDBJ whole genome shotgun (WGS) entry which is preliminary data.</text>
</comment>
<keyword evidence="1" id="KW-1133">Transmembrane helix</keyword>
<feature type="transmembrane region" description="Helical" evidence="1">
    <location>
        <begin position="110"/>
        <end position="129"/>
    </location>
</feature>
<feature type="transmembrane region" description="Helical" evidence="1">
    <location>
        <begin position="141"/>
        <end position="168"/>
    </location>
</feature>
<feature type="transmembrane region" description="Helical" evidence="1">
    <location>
        <begin position="82"/>
        <end position="104"/>
    </location>
</feature>
<accession>A0ABV1E5W1</accession>
<evidence type="ECO:0000313" key="3">
    <source>
        <dbReference type="Proteomes" id="UP001464378"/>
    </source>
</evidence>
<dbReference type="RefSeq" id="WP_349230851.1">
    <property type="nucleotide sequence ID" value="NZ_JBBMFK010000002.1"/>
</dbReference>
<evidence type="ECO:0000256" key="1">
    <source>
        <dbReference type="SAM" id="Phobius"/>
    </source>
</evidence>
<dbReference type="Proteomes" id="UP001464378">
    <property type="component" value="Unassembled WGS sequence"/>
</dbReference>
<protein>
    <submittedName>
        <fullName evidence="2">DUF1700 domain-containing protein</fullName>
    </submittedName>
</protein>
<organism evidence="2 3">
    <name type="scientific">Pseudoflavonifractor intestinihominis</name>
    <dbReference type="NCBI Taxonomy" id="3133171"/>
    <lineage>
        <taxon>Bacteria</taxon>
        <taxon>Bacillati</taxon>
        <taxon>Bacillota</taxon>
        <taxon>Clostridia</taxon>
        <taxon>Eubacteriales</taxon>
        <taxon>Oscillospiraceae</taxon>
        <taxon>Pseudoflavonifractor</taxon>
    </lineage>
</organism>
<evidence type="ECO:0000313" key="2">
    <source>
        <dbReference type="EMBL" id="MEQ2442274.1"/>
    </source>
</evidence>
<name>A0ABV1E5W1_9FIRM</name>
<sequence length="189" mass="20369">MGEQEYLSQLSGYLTGRISNRQLESILKYYKEYFEEKGPDQAWRAEEELGTPDEAAARILGAMPRTGGRDLREPRRWTGGRIAAVIVLSPIWVPVLLTVVVGLLGIGVCVAAGGVACVGGGLFSMWCGFTQVFYSIPTMVFFCGLGFLAAAMGLLLFLGGAALCVLWYKGMAALVRRMFSGGVREGEAA</sequence>
<proteinExistence type="predicted"/>
<keyword evidence="1" id="KW-0472">Membrane</keyword>